<sequence length="234" mass="25890">MNKSLITNVIAAALCIAGHLAKLDWLFYIGMFALSGALTNWIAVHMLFEKVPGLYGSGIVQLKFEEFKTAIRTLIMEQFFTQENIDKFLTEQSGEAHHFDLAPLINETDMSPAFDSLVSTIQQSSFGGMLNMFGGTDALIPLREPFVENLKSSMVEITQSDEFAEKLKAQLGSSGSMSNVSEKVDHIVQQRLDELTPAMVKTLVQEMIKSHLGWLVIWGGVFGGLIGFIMHSLL</sequence>
<dbReference type="KEGG" id="psym:J1N51_04425"/>
<feature type="transmembrane region" description="Helical" evidence="1">
    <location>
        <begin position="212"/>
        <end position="233"/>
    </location>
</feature>
<keyword evidence="1" id="KW-0812">Transmembrane</keyword>
<organism evidence="2 3">
    <name type="scientific">Psychrosphaera ytuae</name>
    <dbReference type="NCBI Taxonomy" id="2820710"/>
    <lineage>
        <taxon>Bacteria</taxon>
        <taxon>Pseudomonadati</taxon>
        <taxon>Pseudomonadota</taxon>
        <taxon>Gammaproteobacteria</taxon>
        <taxon>Alteromonadales</taxon>
        <taxon>Pseudoalteromonadaceae</taxon>
        <taxon>Psychrosphaera</taxon>
    </lineage>
</organism>
<proteinExistence type="predicted"/>
<dbReference type="PANTHER" id="PTHR38568:SF1">
    <property type="entry name" value="DUF445 DOMAIN-CONTAINING PROTEIN"/>
    <property type="match status" value="1"/>
</dbReference>
<reference evidence="2" key="1">
    <citation type="submission" date="2021-03" db="EMBL/GenBank/DDBJ databases">
        <title>Description of Psychrosphaera ytuae sp. nov. isolated from deep sea sediment of South China Sea.</title>
        <authorList>
            <person name="Zhang J."/>
            <person name="Xu X.-D."/>
        </authorList>
    </citation>
    <scope>NUCLEOTIDE SEQUENCE</scope>
    <source>
        <strain evidence="2">MTZ26</strain>
    </source>
</reference>
<keyword evidence="1" id="KW-1133">Transmembrane helix</keyword>
<protein>
    <submittedName>
        <fullName evidence="2">DUF445 domain-containing protein</fullName>
    </submittedName>
</protein>
<name>A0A975DD20_9GAMM</name>
<gene>
    <name evidence="2" type="ORF">J1N51_04425</name>
</gene>
<evidence type="ECO:0000313" key="2">
    <source>
        <dbReference type="EMBL" id="QTH64714.1"/>
    </source>
</evidence>
<dbReference type="PANTHER" id="PTHR38568">
    <property type="entry name" value="DUF445 DOMAIN-CONTAINING PROTEIN-RELATED"/>
    <property type="match status" value="1"/>
</dbReference>
<dbReference type="RefSeq" id="WP_208832768.1">
    <property type="nucleotide sequence ID" value="NZ_CP072110.1"/>
</dbReference>
<dbReference type="EMBL" id="CP072110">
    <property type="protein sequence ID" value="QTH64714.1"/>
    <property type="molecule type" value="Genomic_DNA"/>
</dbReference>
<keyword evidence="3" id="KW-1185">Reference proteome</keyword>
<dbReference type="AlphaFoldDB" id="A0A975DD20"/>
<feature type="transmembrane region" description="Helical" evidence="1">
    <location>
        <begin position="27"/>
        <end position="48"/>
    </location>
</feature>
<dbReference type="Proteomes" id="UP000682739">
    <property type="component" value="Chromosome"/>
</dbReference>
<evidence type="ECO:0000313" key="3">
    <source>
        <dbReference type="Proteomes" id="UP000682739"/>
    </source>
</evidence>
<accession>A0A975DD20</accession>
<evidence type="ECO:0000256" key="1">
    <source>
        <dbReference type="SAM" id="Phobius"/>
    </source>
</evidence>
<keyword evidence="1" id="KW-0472">Membrane</keyword>